<dbReference type="OrthoDB" id="2279977at2759"/>
<proteinExistence type="predicted"/>
<protein>
    <submittedName>
        <fullName evidence="1">Uncharacterized protein</fullName>
    </submittedName>
</protein>
<reference evidence="1" key="1">
    <citation type="journal article" date="2020" name="Microb. Genom.">
        <title>Genetic diversity of clinical and environmental Mucorales isolates obtained from an investigation of mucormycosis cases among solid organ transplant recipients.</title>
        <authorList>
            <person name="Nguyen M.H."/>
            <person name="Kaul D."/>
            <person name="Muto C."/>
            <person name="Cheng S.J."/>
            <person name="Richter R.A."/>
            <person name="Bruno V.M."/>
            <person name="Liu G."/>
            <person name="Beyhan S."/>
            <person name="Sundermann A.J."/>
            <person name="Mounaud S."/>
            <person name="Pasculle A.W."/>
            <person name="Nierman W.C."/>
            <person name="Driscoll E."/>
            <person name="Cumbie R."/>
            <person name="Clancy C.J."/>
            <person name="Dupont C.L."/>
        </authorList>
    </citation>
    <scope>NUCLEOTIDE SEQUENCE</scope>
    <source>
        <strain evidence="1">GL11</strain>
    </source>
</reference>
<organism evidence="1 2">
    <name type="scientific">Rhizopus oryzae</name>
    <name type="common">Mucormycosis agent</name>
    <name type="synonym">Rhizopus arrhizus var. delemar</name>
    <dbReference type="NCBI Taxonomy" id="64495"/>
    <lineage>
        <taxon>Eukaryota</taxon>
        <taxon>Fungi</taxon>
        <taxon>Fungi incertae sedis</taxon>
        <taxon>Mucoromycota</taxon>
        <taxon>Mucoromycotina</taxon>
        <taxon>Mucoromycetes</taxon>
        <taxon>Mucorales</taxon>
        <taxon>Mucorineae</taxon>
        <taxon>Rhizopodaceae</taxon>
        <taxon>Rhizopus</taxon>
    </lineage>
</organism>
<evidence type="ECO:0000313" key="1">
    <source>
        <dbReference type="EMBL" id="KAG1309590.1"/>
    </source>
</evidence>
<comment type="caution">
    <text evidence="1">The sequence shown here is derived from an EMBL/GenBank/DDBJ whole genome shotgun (WGS) entry which is preliminary data.</text>
</comment>
<accession>A0A9P6XB49</accession>
<keyword evidence="2" id="KW-1185">Reference proteome</keyword>
<evidence type="ECO:0000313" key="2">
    <source>
        <dbReference type="Proteomes" id="UP000716291"/>
    </source>
</evidence>
<sequence length="200" mass="23520">MNKEEEEAGSILISLANQRNHPIRRNKSMSIQNLLENKEKSFYKQDRQWMEQHDSTQRSLLFENQSDNSSTPSTPPSSYLFKTNEFNLSVNEMMNGRMQPSYYPMHQITKRSHPQLSRMKKGKHQESLVSTAKFVNAPYLNMKQRSKLRRNALQAYISYMIYADITRQKKPSSHINIPSRSLDSILNQPLTAFLHSKRYY</sequence>
<dbReference type="AlphaFoldDB" id="A0A9P6XB49"/>
<dbReference type="EMBL" id="JAANQT010000617">
    <property type="protein sequence ID" value="KAG1309590.1"/>
    <property type="molecule type" value="Genomic_DNA"/>
</dbReference>
<name>A0A9P6XB49_RHIOR</name>
<dbReference type="Proteomes" id="UP000716291">
    <property type="component" value="Unassembled WGS sequence"/>
</dbReference>
<gene>
    <name evidence="1" type="ORF">G6F64_005192</name>
</gene>